<dbReference type="EMBL" id="CAXIEN010000008">
    <property type="protein sequence ID" value="CAL1263250.1"/>
    <property type="molecule type" value="Genomic_DNA"/>
</dbReference>
<name>A0AAV1YYZ7_9ARAC</name>
<sequence>MPPPELLGIVDCISRSKDPLLCEKFAMCEKKKPLQVILAQEKCQKETIPGGAKRCSKYEPLYPSPQIPVK</sequence>
<feature type="non-terminal residue" evidence="1">
    <location>
        <position position="70"/>
    </location>
</feature>
<dbReference type="Proteomes" id="UP001497382">
    <property type="component" value="Unassembled WGS sequence"/>
</dbReference>
<evidence type="ECO:0000313" key="2">
    <source>
        <dbReference type="Proteomes" id="UP001497382"/>
    </source>
</evidence>
<proteinExistence type="predicted"/>
<keyword evidence="2" id="KW-1185">Reference proteome</keyword>
<evidence type="ECO:0000313" key="1">
    <source>
        <dbReference type="EMBL" id="CAL1263250.1"/>
    </source>
</evidence>
<protein>
    <submittedName>
        <fullName evidence="1">Uncharacterized protein</fullName>
    </submittedName>
</protein>
<reference evidence="1 2" key="1">
    <citation type="submission" date="2024-04" db="EMBL/GenBank/DDBJ databases">
        <authorList>
            <person name="Rising A."/>
            <person name="Reimegard J."/>
            <person name="Sonavane S."/>
            <person name="Akerstrom W."/>
            <person name="Nylinder S."/>
            <person name="Hedman E."/>
            <person name="Kallberg Y."/>
        </authorList>
    </citation>
    <scope>NUCLEOTIDE SEQUENCE [LARGE SCALE GENOMIC DNA]</scope>
</reference>
<comment type="caution">
    <text evidence="1">The sequence shown here is derived from an EMBL/GenBank/DDBJ whole genome shotgun (WGS) entry which is preliminary data.</text>
</comment>
<dbReference type="AlphaFoldDB" id="A0AAV1YYZ7"/>
<gene>
    <name evidence="1" type="ORF">LARSCL_LOCUS1401</name>
</gene>
<organism evidence="1 2">
    <name type="scientific">Larinioides sclopetarius</name>
    <dbReference type="NCBI Taxonomy" id="280406"/>
    <lineage>
        <taxon>Eukaryota</taxon>
        <taxon>Metazoa</taxon>
        <taxon>Ecdysozoa</taxon>
        <taxon>Arthropoda</taxon>
        <taxon>Chelicerata</taxon>
        <taxon>Arachnida</taxon>
        <taxon>Araneae</taxon>
        <taxon>Araneomorphae</taxon>
        <taxon>Entelegynae</taxon>
        <taxon>Araneoidea</taxon>
        <taxon>Araneidae</taxon>
        <taxon>Larinioides</taxon>
    </lineage>
</organism>
<accession>A0AAV1YYZ7</accession>